<organism evidence="2 3">
    <name type="scientific">Ensete ventricosum</name>
    <name type="common">Abyssinian banana</name>
    <name type="synonym">Musa ensete</name>
    <dbReference type="NCBI Taxonomy" id="4639"/>
    <lineage>
        <taxon>Eukaryota</taxon>
        <taxon>Viridiplantae</taxon>
        <taxon>Streptophyta</taxon>
        <taxon>Embryophyta</taxon>
        <taxon>Tracheophyta</taxon>
        <taxon>Spermatophyta</taxon>
        <taxon>Magnoliopsida</taxon>
        <taxon>Liliopsida</taxon>
        <taxon>Zingiberales</taxon>
        <taxon>Musaceae</taxon>
        <taxon>Ensete</taxon>
    </lineage>
</organism>
<dbReference type="AlphaFoldDB" id="A0AAV8PSK2"/>
<sequence length="75" mass="8287">MEGSPIWSSLLSSLTSARRGDARGAPPPPPPPSQSVLARVYSSHHCWRRSHRRALDSIIEDQSLPPTPLRYLEGT</sequence>
<comment type="caution">
    <text evidence="2">The sequence shown here is derived from an EMBL/GenBank/DDBJ whole genome shotgun (WGS) entry which is preliminary data.</text>
</comment>
<dbReference type="EMBL" id="JAQQAF010000009">
    <property type="protein sequence ID" value="KAJ8458172.1"/>
    <property type="molecule type" value="Genomic_DNA"/>
</dbReference>
<reference evidence="2 3" key="1">
    <citation type="submission" date="2022-12" db="EMBL/GenBank/DDBJ databases">
        <title>Chromosome-scale assembly of the Ensete ventricosum genome.</title>
        <authorList>
            <person name="Dussert Y."/>
            <person name="Stocks J."/>
            <person name="Wendawek A."/>
            <person name="Woldeyes F."/>
            <person name="Nichols R.A."/>
            <person name="Borrell J.S."/>
        </authorList>
    </citation>
    <scope>NUCLEOTIDE SEQUENCE [LARGE SCALE GENOMIC DNA]</scope>
    <source>
        <strain evidence="3">cv. Maze</strain>
        <tissue evidence="2">Seeds</tissue>
    </source>
</reference>
<name>A0AAV8PSK2_ENSVE</name>
<feature type="region of interest" description="Disordered" evidence="1">
    <location>
        <begin position="16"/>
        <end position="37"/>
    </location>
</feature>
<accession>A0AAV8PSK2</accession>
<gene>
    <name evidence="2" type="ORF">OPV22_031098</name>
</gene>
<evidence type="ECO:0000313" key="3">
    <source>
        <dbReference type="Proteomes" id="UP001222027"/>
    </source>
</evidence>
<protein>
    <submittedName>
        <fullName evidence="2">Uncharacterized protein</fullName>
    </submittedName>
</protein>
<keyword evidence="3" id="KW-1185">Reference proteome</keyword>
<dbReference type="Proteomes" id="UP001222027">
    <property type="component" value="Unassembled WGS sequence"/>
</dbReference>
<proteinExistence type="predicted"/>
<evidence type="ECO:0000256" key="1">
    <source>
        <dbReference type="SAM" id="MobiDB-lite"/>
    </source>
</evidence>
<evidence type="ECO:0000313" key="2">
    <source>
        <dbReference type="EMBL" id="KAJ8458172.1"/>
    </source>
</evidence>